<dbReference type="EMBL" id="JAMQBK010000036">
    <property type="protein sequence ID" value="MCM2371707.1"/>
    <property type="molecule type" value="Genomic_DNA"/>
</dbReference>
<organism evidence="1 2">
    <name type="scientific">Aporhodopirellula aestuarii</name>
    <dbReference type="NCBI Taxonomy" id="2950107"/>
    <lineage>
        <taxon>Bacteria</taxon>
        <taxon>Pseudomonadati</taxon>
        <taxon>Planctomycetota</taxon>
        <taxon>Planctomycetia</taxon>
        <taxon>Pirellulales</taxon>
        <taxon>Pirellulaceae</taxon>
        <taxon>Aporhodopirellula</taxon>
    </lineage>
</organism>
<keyword evidence="2" id="KW-1185">Reference proteome</keyword>
<name>A0ABT0U457_9BACT</name>
<dbReference type="Pfam" id="PF07610">
    <property type="entry name" value="DUF1573"/>
    <property type="match status" value="1"/>
</dbReference>
<dbReference type="Proteomes" id="UP001202961">
    <property type="component" value="Unassembled WGS sequence"/>
</dbReference>
<protein>
    <submittedName>
        <fullName evidence="1">DUF1573 domain-containing protein</fullName>
    </submittedName>
</protein>
<dbReference type="PANTHER" id="PTHR37833:SF1">
    <property type="entry name" value="SIGNAL PEPTIDE PROTEIN"/>
    <property type="match status" value="1"/>
</dbReference>
<dbReference type="PANTHER" id="PTHR37833">
    <property type="entry name" value="LIPOPROTEIN-RELATED"/>
    <property type="match status" value="1"/>
</dbReference>
<reference evidence="1 2" key="1">
    <citation type="journal article" date="2022" name="Syst. Appl. Microbiol.">
        <title>Rhodopirellula aestuarii sp. nov., a novel member of the genus Rhodopirellula isolated from brackish sediments collected in the Tagus River estuary, Portugal.</title>
        <authorList>
            <person name="Vitorino I.R."/>
            <person name="Klimek D."/>
            <person name="Calusinska M."/>
            <person name="Lobo-da-Cunha A."/>
            <person name="Vasconcelos V."/>
            <person name="Lage O.M."/>
        </authorList>
    </citation>
    <scope>NUCLEOTIDE SEQUENCE [LARGE SCALE GENOMIC DNA]</scope>
    <source>
        <strain evidence="1 2">ICT_H3.1</strain>
    </source>
</reference>
<dbReference type="InterPro" id="IPR013783">
    <property type="entry name" value="Ig-like_fold"/>
</dbReference>
<dbReference type="InterPro" id="IPR011467">
    <property type="entry name" value="DUF1573"/>
</dbReference>
<proteinExistence type="predicted"/>
<comment type="caution">
    <text evidence="1">The sequence shown here is derived from an EMBL/GenBank/DDBJ whole genome shotgun (WGS) entry which is preliminary data.</text>
</comment>
<dbReference type="Gene3D" id="2.60.40.10">
    <property type="entry name" value="Immunoglobulins"/>
    <property type="match status" value="1"/>
</dbReference>
<evidence type="ECO:0000313" key="2">
    <source>
        <dbReference type="Proteomes" id="UP001202961"/>
    </source>
</evidence>
<evidence type="ECO:0000313" key="1">
    <source>
        <dbReference type="EMBL" id="MCM2371707.1"/>
    </source>
</evidence>
<gene>
    <name evidence="1" type="ORF">NB063_13930</name>
</gene>
<dbReference type="RefSeq" id="WP_250929338.1">
    <property type="nucleotide sequence ID" value="NZ_JAMQBK010000036.1"/>
</dbReference>
<accession>A0ABT0U457</accession>
<sequence>MKTLIACLVVAAFGVGIGWKVNYERYGQYEPAFGPISYRGEIDASNAMASLQKQWSDKFPKVELPDGNVHDFGVMAPEETGEHVFVVKNVGEETLKLKVGASTCKCTVGELGSENLEPGEQTEVKMSWTVKTNESTFGQSAELRTNDPSQVAIRFEIRGQVVRQIQLVPEQVTFGEVAAGEDVEFSVKVYNYLGQPMRPGEVKFSDESVNEFAEFEVTPFEPSEDDGVNEAAEQGFQVTAKIKPGLKQGPVNQNIVLPLFPEADETDEPGKGRYVYIPVTGRIVGVLSMLPNSRLKGISGGGYMYDFGTVDDEESMTAKAFVVLKGAEQSSTKLSIGEIEPAEYVEATLNKPVGQGKMTLYTLQLKLKPGAENVDRLGMGKGDFGYVMIESDNPKVPALKLLLKFALSAR</sequence>